<evidence type="ECO:0000313" key="8">
    <source>
        <dbReference type="EMBL" id="MBF9002827.1"/>
    </source>
</evidence>
<evidence type="ECO:0000256" key="3">
    <source>
        <dbReference type="ARBA" id="ARBA00022741"/>
    </source>
</evidence>
<dbReference type="SUPFAM" id="SSF56801">
    <property type="entry name" value="Acetyl-CoA synthetase-like"/>
    <property type="match status" value="1"/>
</dbReference>
<comment type="caution">
    <text evidence="8">The sequence shown here is derived from an EMBL/GenBank/DDBJ whole genome shotgun (WGS) entry which is preliminary data.</text>
</comment>
<keyword evidence="2 8" id="KW-0436">Ligase</keyword>
<evidence type="ECO:0000259" key="5">
    <source>
        <dbReference type="Pfam" id="PF00501"/>
    </source>
</evidence>
<protein>
    <submittedName>
        <fullName evidence="8">Acetoacetate--CoA ligase</fullName>
        <ecNumber evidence="8">6.2.1.16</ecNumber>
    </submittedName>
</protein>
<dbReference type="Proteomes" id="UP000597206">
    <property type="component" value="Unassembled WGS sequence"/>
</dbReference>
<evidence type="ECO:0000256" key="2">
    <source>
        <dbReference type="ARBA" id="ARBA00022598"/>
    </source>
</evidence>
<sequence length="661" mass="74599">MSKASPIWTPSQDRVEQSLLYDFMQMVSQRENRSFSSYDELYQWSITESKKFWLSLWEYCDIIGNQGECITGDNIVSERDFFPALDTTWFPQARLNYAENCLSYAFRSPEGTAIWFRNEGGQTQTYTWQNLEDQISKIQQWLLQNGVNAGDVVAGYLPYIPQSVIAMLATASLGAIWTSVSPDLGVEAVTARFGQVNPKILFCCNGYTFNGTVHHLEKHNADIVAAIPSIQNVCQIEYLQQRNAKTDEFNDSFSDWHAILNRYNGKGLEYNRGNFNDPLFILYSSGTTGKPKCIVHSIGGTLLNHLKEHQLHCDIHPEDKIFYYTSCGWMMWNWHVSALASGATLVIFDGSPFYPQPQALWQIAEEVGVSLFGTSARYLSELQRKQFYPADYYSLNALKTLCSTGSPLYDEQFDFVYEHIKGDLLLSSMSGGTDICGCFVMGNPIAPVYRGECQCIGLGLDVTAFDNNGTPVIQEHGELVCRNSFPNQPIGFWQDKGEAYYNAYWQRFPGVWHHGDEIELTSQNGVIFHGRSDTMINPRGVRVGTAEIYCELRQFEELVDAIAVGKKEQQDEVILLFVQLDPQFTLTNQLKTRICEQLKTNRSPYHVPQHIIAVPAIPKTHSGKLVEKAVKQAIAGTDIDNLSAIANPEALTELMKAYQAN</sequence>
<feature type="domain" description="AMP-binding enzyme C-terminal" evidence="6">
    <location>
        <begin position="557"/>
        <end position="624"/>
    </location>
</feature>
<accession>A0ABS0GK69</accession>
<name>A0ABS0GK69_9VIBR</name>
<reference evidence="8 9" key="1">
    <citation type="submission" date="2020-11" db="EMBL/GenBank/DDBJ databases">
        <title>Vibrio nitrifigilis sp. nov., a marine nitrogen-fixing bacterium isolated from the lagoon sediment of an islet inside an atoll.</title>
        <authorList>
            <person name="Wang L.-T."/>
            <person name="Shieh W.Y."/>
        </authorList>
    </citation>
    <scope>NUCLEOTIDE SEQUENCE [LARGE SCALE GENOMIC DNA]</scope>
    <source>
        <strain evidence="8 9">NFV-1</strain>
    </source>
</reference>
<keyword evidence="4" id="KW-0067">ATP-binding</keyword>
<dbReference type="EMBL" id="JADPMR010000004">
    <property type="protein sequence ID" value="MBF9002827.1"/>
    <property type="molecule type" value="Genomic_DNA"/>
</dbReference>
<dbReference type="EC" id="6.2.1.16" evidence="8"/>
<keyword evidence="3" id="KW-0547">Nucleotide-binding</keyword>
<dbReference type="InterPro" id="IPR025110">
    <property type="entry name" value="AMP-bd_C"/>
</dbReference>
<dbReference type="InterPro" id="IPR005914">
    <property type="entry name" value="Acac_CoA_synth"/>
</dbReference>
<dbReference type="PANTHER" id="PTHR42921">
    <property type="entry name" value="ACETOACETYL-COA SYNTHETASE"/>
    <property type="match status" value="1"/>
</dbReference>
<dbReference type="InterPro" id="IPR042099">
    <property type="entry name" value="ANL_N_sf"/>
</dbReference>
<dbReference type="Pfam" id="PF00501">
    <property type="entry name" value="AMP-binding"/>
    <property type="match status" value="1"/>
</dbReference>
<evidence type="ECO:0000259" key="6">
    <source>
        <dbReference type="Pfam" id="PF13193"/>
    </source>
</evidence>
<feature type="domain" description="Acetyl-coenzyme A synthetase N-terminal" evidence="7">
    <location>
        <begin position="38"/>
        <end position="101"/>
    </location>
</feature>
<comment type="similarity">
    <text evidence="1">Belongs to the ATP-dependent AMP-binding enzyme family.</text>
</comment>
<proteinExistence type="inferred from homology"/>
<keyword evidence="9" id="KW-1185">Reference proteome</keyword>
<feature type="domain" description="AMP-dependent synthetase/ligase" evidence="5">
    <location>
        <begin position="107"/>
        <end position="483"/>
    </location>
</feature>
<dbReference type="Pfam" id="PF16177">
    <property type="entry name" value="ACAS_N"/>
    <property type="match status" value="1"/>
</dbReference>
<dbReference type="Gene3D" id="3.40.50.12780">
    <property type="entry name" value="N-terminal domain of ligase-like"/>
    <property type="match status" value="1"/>
</dbReference>
<organism evidence="8 9">
    <name type="scientific">Vibrio nitrifigilis</name>
    <dbReference type="NCBI Taxonomy" id="2789781"/>
    <lineage>
        <taxon>Bacteria</taxon>
        <taxon>Pseudomonadati</taxon>
        <taxon>Pseudomonadota</taxon>
        <taxon>Gammaproteobacteria</taxon>
        <taxon>Vibrionales</taxon>
        <taxon>Vibrionaceae</taxon>
        <taxon>Vibrio</taxon>
    </lineage>
</organism>
<evidence type="ECO:0000256" key="1">
    <source>
        <dbReference type="ARBA" id="ARBA00006432"/>
    </source>
</evidence>
<dbReference type="InterPro" id="IPR032387">
    <property type="entry name" value="ACAS_N"/>
</dbReference>
<dbReference type="RefSeq" id="WP_196124695.1">
    <property type="nucleotide sequence ID" value="NZ_JADPMR010000004.1"/>
</dbReference>
<evidence type="ECO:0000259" key="7">
    <source>
        <dbReference type="Pfam" id="PF16177"/>
    </source>
</evidence>
<dbReference type="NCBIfam" id="NF002937">
    <property type="entry name" value="PRK03584.1"/>
    <property type="match status" value="1"/>
</dbReference>
<dbReference type="InterPro" id="IPR020845">
    <property type="entry name" value="AMP-binding_CS"/>
</dbReference>
<evidence type="ECO:0000313" key="9">
    <source>
        <dbReference type="Proteomes" id="UP000597206"/>
    </source>
</evidence>
<dbReference type="Gene3D" id="3.30.300.30">
    <property type="match status" value="1"/>
</dbReference>
<gene>
    <name evidence="8" type="ORF">I1A42_20325</name>
</gene>
<evidence type="ECO:0000256" key="4">
    <source>
        <dbReference type="ARBA" id="ARBA00022840"/>
    </source>
</evidence>
<dbReference type="GO" id="GO:0030729">
    <property type="term" value="F:acetoacetate-CoA ligase activity"/>
    <property type="evidence" value="ECO:0007669"/>
    <property type="project" value="UniProtKB-EC"/>
</dbReference>
<dbReference type="PANTHER" id="PTHR42921:SF1">
    <property type="entry name" value="ACETOACETYL-COA SYNTHETASE"/>
    <property type="match status" value="1"/>
</dbReference>
<dbReference type="Pfam" id="PF13193">
    <property type="entry name" value="AMP-binding_C"/>
    <property type="match status" value="1"/>
</dbReference>
<dbReference type="NCBIfam" id="TIGR01217">
    <property type="entry name" value="ac_ac_CoA_syn"/>
    <property type="match status" value="1"/>
</dbReference>
<dbReference type="PROSITE" id="PS00455">
    <property type="entry name" value="AMP_BINDING"/>
    <property type="match status" value="1"/>
</dbReference>
<dbReference type="InterPro" id="IPR045851">
    <property type="entry name" value="AMP-bd_C_sf"/>
</dbReference>
<dbReference type="InterPro" id="IPR000873">
    <property type="entry name" value="AMP-dep_synth/lig_dom"/>
</dbReference>